<dbReference type="Proteomes" id="UP001549031">
    <property type="component" value="Unassembled WGS sequence"/>
</dbReference>
<proteinExistence type="inferred from homology"/>
<dbReference type="SUPFAM" id="SSF109854">
    <property type="entry name" value="DinB/YfiT-like putative metalloenzymes"/>
    <property type="match status" value="1"/>
</dbReference>
<organism evidence="3 4">
    <name type="scientific">Pseudorhizobium tarimense</name>
    <dbReference type="NCBI Taxonomy" id="1079109"/>
    <lineage>
        <taxon>Bacteria</taxon>
        <taxon>Pseudomonadati</taxon>
        <taxon>Pseudomonadota</taxon>
        <taxon>Alphaproteobacteria</taxon>
        <taxon>Hyphomicrobiales</taxon>
        <taxon>Rhizobiaceae</taxon>
        <taxon>Rhizobium/Agrobacterium group</taxon>
        <taxon>Pseudorhizobium</taxon>
    </lineage>
</organism>
<keyword evidence="2" id="KW-0479">Metal-binding</keyword>
<dbReference type="Pfam" id="PF05163">
    <property type="entry name" value="DinB"/>
    <property type="match status" value="1"/>
</dbReference>
<sequence length="190" mass="21761">MASHTPVIFADMMALIHRRFPMHRHFQMFADYNRWANALVYEACASLSDEEYRADKGAFFGSAHRTLNHLLTADRIWLKRMTGSGTAPEALDAILFDDFVALREAREAEDRRLIDWVGTLTEEQLAQPFSYSPISNPTVITQPLGPVLSHVFNHQTHHRGQVHMILTSLGKPSLILDLIYFLRAEGRQWT</sequence>
<accession>A0ABV2H5Z2</accession>
<dbReference type="PANTHER" id="PTHR37302">
    <property type="entry name" value="SLR1116 PROTEIN"/>
    <property type="match status" value="1"/>
</dbReference>
<dbReference type="InterPro" id="IPR007837">
    <property type="entry name" value="DinB"/>
</dbReference>
<keyword evidence="4" id="KW-1185">Reference proteome</keyword>
<evidence type="ECO:0000313" key="4">
    <source>
        <dbReference type="Proteomes" id="UP001549031"/>
    </source>
</evidence>
<evidence type="ECO:0000256" key="1">
    <source>
        <dbReference type="ARBA" id="ARBA00008635"/>
    </source>
</evidence>
<comment type="similarity">
    <text evidence="1">Belongs to the DinB family.</text>
</comment>
<dbReference type="Gene3D" id="1.20.120.450">
    <property type="entry name" value="dinb family like domain"/>
    <property type="match status" value="1"/>
</dbReference>
<name>A0ABV2H5Z2_9HYPH</name>
<gene>
    <name evidence="3" type="ORF">ABID21_002090</name>
</gene>
<evidence type="ECO:0000256" key="2">
    <source>
        <dbReference type="ARBA" id="ARBA00022723"/>
    </source>
</evidence>
<dbReference type="PANTHER" id="PTHR37302:SF1">
    <property type="entry name" value="PROTEIN DINB"/>
    <property type="match status" value="1"/>
</dbReference>
<dbReference type="EMBL" id="JBEPLJ010000007">
    <property type="protein sequence ID" value="MET3585975.1"/>
    <property type="molecule type" value="Genomic_DNA"/>
</dbReference>
<protein>
    <submittedName>
        <fullName evidence="3">Damage-inducible protein DinB</fullName>
    </submittedName>
</protein>
<comment type="caution">
    <text evidence="3">The sequence shown here is derived from an EMBL/GenBank/DDBJ whole genome shotgun (WGS) entry which is preliminary data.</text>
</comment>
<reference evidence="3 4" key="1">
    <citation type="submission" date="2024-06" db="EMBL/GenBank/DDBJ databases">
        <title>Genomic Encyclopedia of Type Strains, Phase IV (KMG-IV): sequencing the most valuable type-strain genomes for metagenomic binning, comparative biology and taxonomic classification.</title>
        <authorList>
            <person name="Goeker M."/>
        </authorList>
    </citation>
    <scope>NUCLEOTIDE SEQUENCE [LARGE SCALE GENOMIC DNA]</scope>
    <source>
        <strain evidence="3 4">DSM 105042</strain>
    </source>
</reference>
<dbReference type="InterPro" id="IPR034660">
    <property type="entry name" value="DinB/YfiT-like"/>
</dbReference>
<evidence type="ECO:0000313" key="3">
    <source>
        <dbReference type="EMBL" id="MET3585975.1"/>
    </source>
</evidence>